<dbReference type="InterPro" id="IPR014782">
    <property type="entry name" value="Peptidase_M1_dom"/>
</dbReference>
<feature type="chain" id="PRO_5045680484" description="Aminopeptidase N" evidence="12">
    <location>
        <begin position="20"/>
        <end position="864"/>
    </location>
</feature>
<dbReference type="PROSITE" id="PS51257">
    <property type="entry name" value="PROKAR_LIPOPROTEIN"/>
    <property type="match status" value="1"/>
</dbReference>
<accession>A0ABS9UZN9</accession>
<keyword evidence="16" id="KW-1185">Reference proteome</keyword>
<comment type="similarity">
    <text evidence="3">Belongs to the peptidase M1 family.</text>
</comment>
<evidence type="ECO:0000256" key="9">
    <source>
        <dbReference type="ARBA" id="ARBA00022801"/>
    </source>
</evidence>
<dbReference type="RefSeq" id="WP_241347966.1">
    <property type="nucleotide sequence ID" value="NZ_JAKZGP010000020.1"/>
</dbReference>
<evidence type="ECO:0000256" key="7">
    <source>
        <dbReference type="ARBA" id="ARBA00022670"/>
    </source>
</evidence>
<evidence type="ECO:0000256" key="10">
    <source>
        <dbReference type="ARBA" id="ARBA00022833"/>
    </source>
</evidence>
<dbReference type="Proteomes" id="UP001165489">
    <property type="component" value="Unassembled WGS sequence"/>
</dbReference>
<evidence type="ECO:0000313" key="15">
    <source>
        <dbReference type="EMBL" id="MCH7409625.1"/>
    </source>
</evidence>
<feature type="domain" description="Peptidase M1 membrane alanine aminopeptidase" evidence="13">
    <location>
        <begin position="297"/>
        <end position="503"/>
    </location>
</feature>
<comment type="catalytic activity">
    <reaction evidence="1">
        <text>Release of an N-terminal amino acid, Xaa-|-Yaa- from a peptide, amide or arylamide. Xaa is preferably Ala, but may be most amino acids including Pro (slow action). When a terminal hydrophobic residue is followed by a prolyl residue, the two may be released as an intact Xaa-Pro dipeptide.</text>
        <dbReference type="EC" id="3.4.11.2"/>
    </reaction>
</comment>
<dbReference type="PANTHER" id="PTHR11533:SF174">
    <property type="entry name" value="PUROMYCIN-SENSITIVE AMINOPEPTIDASE-RELATED"/>
    <property type="match status" value="1"/>
</dbReference>
<evidence type="ECO:0000256" key="6">
    <source>
        <dbReference type="ARBA" id="ARBA00022438"/>
    </source>
</evidence>
<dbReference type="InterPro" id="IPR001930">
    <property type="entry name" value="Peptidase_M1"/>
</dbReference>
<feature type="signal peptide" evidence="12">
    <location>
        <begin position="1"/>
        <end position="19"/>
    </location>
</feature>
<evidence type="ECO:0000256" key="2">
    <source>
        <dbReference type="ARBA" id="ARBA00001947"/>
    </source>
</evidence>
<evidence type="ECO:0000256" key="5">
    <source>
        <dbReference type="ARBA" id="ARBA00015611"/>
    </source>
</evidence>
<dbReference type="PRINTS" id="PR00756">
    <property type="entry name" value="ALADIPTASE"/>
</dbReference>
<reference evidence="15" key="1">
    <citation type="submission" date="2022-03" db="EMBL/GenBank/DDBJ databases">
        <title>De novo assembled genomes of Belliella spp. (Cyclobacteriaceae) strains.</title>
        <authorList>
            <person name="Szabo A."/>
            <person name="Korponai K."/>
            <person name="Felfoldi T."/>
        </authorList>
    </citation>
    <scope>NUCLEOTIDE SEQUENCE</scope>
    <source>
        <strain evidence="15">DSM 111904</strain>
    </source>
</reference>
<dbReference type="InterPro" id="IPR027268">
    <property type="entry name" value="Peptidase_M4/M1_CTD_sf"/>
</dbReference>
<protein>
    <recommendedName>
        <fullName evidence="5">Aminopeptidase N</fullName>
        <ecNumber evidence="4">3.4.11.2</ecNumber>
    </recommendedName>
</protein>
<evidence type="ECO:0000259" key="13">
    <source>
        <dbReference type="Pfam" id="PF01433"/>
    </source>
</evidence>
<comment type="caution">
    <text evidence="15">The sequence shown here is derived from an EMBL/GenBank/DDBJ whole genome shotgun (WGS) entry which is preliminary data.</text>
</comment>
<dbReference type="InterPro" id="IPR050344">
    <property type="entry name" value="Peptidase_M1_aminopeptidases"/>
</dbReference>
<dbReference type="EMBL" id="JAKZGP010000020">
    <property type="protein sequence ID" value="MCH7409625.1"/>
    <property type="molecule type" value="Genomic_DNA"/>
</dbReference>
<keyword evidence="12" id="KW-0732">Signal</keyword>
<gene>
    <name evidence="15" type="ORF">MM239_09470</name>
</gene>
<evidence type="ECO:0000256" key="3">
    <source>
        <dbReference type="ARBA" id="ARBA00010136"/>
    </source>
</evidence>
<dbReference type="Pfam" id="PF17900">
    <property type="entry name" value="Peptidase_M1_N"/>
    <property type="match status" value="1"/>
</dbReference>
<keyword evidence="8" id="KW-0479">Metal-binding</keyword>
<comment type="cofactor">
    <cofactor evidence="2">
        <name>Zn(2+)</name>
        <dbReference type="ChEBI" id="CHEBI:29105"/>
    </cofactor>
</comment>
<sequence>MKIQRFKLLLLLLPFLTVACKSNKNIAEGEQIDANTSYEVVDELDNKNALAKLKEAEIENYKGSRTRSFDLLHTSLDLTFDFDQQHVKGEAKLILKPYFFDQAQVILDAKDFDIHALRLDKEGANELNYKYDGRVITVYLPKSYTRSDTLGLYIKYTAKPNENPEKGSEAITDTKGLYFINPTGDEDKPIQVWTQGETEHNSKWFPTFDTPNERFTQDIKLTVPAKYRTISNGKLLSSVDQSNDMRTDHWEMDLPHAPYLAAVVIGEFVEIKDSWEDIQVNYYVEEKYEQGAKTVFKNTPEMIGFFSELLGVRYPWQKYDQVVVRDFVSGAMENTTISVFMEALNLNEREALDSEWDGIIAHELFHQWFGNYVTTESWANLTLNEAFANYSEYLWYDYKEGKDVADLHHISEMEQYFDESREKQVDLIRFFHDDSEDMFDSHSYAKGGRILHMLRRNLGDDAFFTSLKHYLTKHAWSSVEVHDLRLAFEEVTGQDLNWFFNQWFLGSGHPVLSYEVDYSQQENLLLRVTQKQDLTSTPLYKIPFKVSWYIDGERFEKEFVLDKAYQQFAMQNNEPVNQLYFDEESELLAVKDTKRGLDHFVMQYSQSQFGVARYEALDSLLNNYPDEPVTIKTVELALNDSFGAIQEMAMFGIARNPEWLTQIKGLEGILFEIAENGTEHAVQTGAIELLSILDPDKYSPSLLRWMNHPSYLVASAALSAYLSYEDNPNRNSIAERYMEEDNVRIVVAIADFLIEEESSDSAEWFHEKLEKLSGQPLYYFLGYYGDYFSKLQKESESKRAVEKLYKVGMNHQANYIRAVAFQSMFGFVDDEGVLEKIKEMYTKEEDEKLRKYMEYYLEPYLDEN</sequence>
<keyword evidence="11" id="KW-0482">Metalloprotease</keyword>
<dbReference type="SUPFAM" id="SSF55486">
    <property type="entry name" value="Metalloproteases ('zincins'), catalytic domain"/>
    <property type="match status" value="1"/>
</dbReference>
<dbReference type="SUPFAM" id="SSF48371">
    <property type="entry name" value="ARM repeat"/>
    <property type="match status" value="1"/>
</dbReference>
<evidence type="ECO:0000256" key="1">
    <source>
        <dbReference type="ARBA" id="ARBA00000098"/>
    </source>
</evidence>
<dbReference type="Pfam" id="PF01433">
    <property type="entry name" value="Peptidase_M1"/>
    <property type="match status" value="1"/>
</dbReference>
<organism evidence="15 16">
    <name type="scientific">Belliella filtrata</name>
    <dbReference type="NCBI Taxonomy" id="2923435"/>
    <lineage>
        <taxon>Bacteria</taxon>
        <taxon>Pseudomonadati</taxon>
        <taxon>Bacteroidota</taxon>
        <taxon>Cytophagia</taxon>
        <taxon>Cytophagales</taxon>
        <taxon>Cyclobacteriaceae</taxon>
        <taxon>Belliella</taxon>
    </lineage>
</organism>
<evidence type="ECO:0000259" key="14">
    <source>
        <dbReference type="Pfam" id="PF17900"/>
    </source>
</evidence>
<dbReference type="PANTHER" id="PTHR11533">
    <property type="entry name" value="PROTEASE M1 ZINC METALLOPROTEASE"/>
    <property type="match status" value="1"/>
</dbReference>
<dbReference type="Gene3D" id="2.60.40.1730">
    <property type="entry name" value="tricorn interacting facor f3 domain"/>
    <property type="match status" value="1"/>
</dbReference>
<dbReference type="CDD" id="cd09603">
    <property type="entry name" value="M1_APN_like"/>
    <property type="match status" value="1"/>
</dbReference>
<dbReference type="Gene3D" id="1.10.390.10">
    <property type="entry name" value="Neutral Protease Domain 2"/>
    <property type="match status" value="1"/>
</dbReference>
<dbReference type="InterPro" id="IPR016024">
    <property type="entry name" value="ARM-type_fold"/>
</dbReference>
<keyword evidence="7" id="KW-0645">Protease</keyword>
<keyword evidence="10" id="KW-0862">Zinc</keyword>
<keyword evidence="6" id="KW-0031">Aminopeptidase</keyword>
<evidence type="ECO:0000256" key="8">
    <source>
        <dbReference type="ARBA" id="ARBA00022723"/>
    </source>
</evidence>
<keyword evidence="9" id="KW-0378">Hydrolase</keyword>
<dbReference type="InterPro" id="IPR042097">
    <property type="entry name" value="Aminopeptidase_N-like_N_sf"/>
</dbReference>
<dbReference type="InterPro" id="IPR045357">
    <property type="entry name" value="Aminopeptidase_N-like_N"/>
</dbReference>
<evidence type="ECO:0000256" key="4">
    <source>
        <dbReference type="ARBA" id="ARBA00012564"/>
    </source>
</evidence>
<name>A0ABS9UZN9_9BACT</name>
<dbReference type="SUPFAM" id="SSF63737">
    <property type="entry name" value="Leukotriene A4 hydrolase N-terminal domain"/>
    <property type="match status" value="1"/>
</dbReference>
<dbReference type="EC" id="3.4.11.2" evidence="4"/>
<evidence type="ECO:0000313" key="16">
    <source>
        <dbReference type="Proteomes" id="UP001165489"/>
    </source>
</evidence>
<proteinExistence type="inferred from homology"/>
<evidence type="ECO:0000256" key="12">
    <source>
        <dbReference type="SAM" id="SignalP"/>
    </source>
</evidence>
<feature type="domain" description="Aminopeptidase N-like N-terminal" evidence="14">
    <location>
        <begin position="73"/>
        <end position="260"/>
    </location>
</feature>
<evidence type="ECO:0000256" key="11">
    <source>
        <dbReference type="ARBA" id="ARBA00023049"/>
    </source>
</evidence>